<name>K6GF19_9BACT</name>
<organism evidence="1 2">
    <name type="scientific">Solidesulfovibrio magneticus str. Maddingley MBC34</name>
    <dbReference type="NCBI Taxonomy" id="1206767"/>
    <lineage>
        <taxon>Bacteria</taxon>
        <taxon>Pseudomonadati</taxon>
        <taxon>Thermodesulfobacteriota</taxon>
        <taxon>Desulfovibrionia</taxon>
        <taxon>Desulfovibrionales</taxon>
        <taxon>Desulfovibrionaceae</taxon>
        <taxon>Solidesulfovibrio</taxon>
    </lineage>
</organism>
<sequence length="58" mass="5883">MDTLLVIVIVALAAWYVARKLFGKKGGSCGCGCSCDAGTCGDGSGLDKPSCCEPGKRL</sequence>
<accession>K6GF19</accession>
<dbReference type="EMBL" id="ALAO01000122">
    <property type="protein sequence ID" value="EKO39684.1"/>
    <property type="molecule type" value="Genomic_DNA"/>
</dbReference>
<gene>
    <name evidence="1" type="ORF">B193_1601</name>
</gene>
<evidence type="ECO:0008006" key="3">
    <source>
        <dbReference type="Google" id="ProtNLM"/>
    </source>
</evidence>
<reference evidence="1 2" key="1">
    <citation type="submission" date="2012-07" db="EMBL/GenBank/DDBJ databases">
        <title>Draft genome sequence of Desulfovibrio magneticus str. Maddingley MBC34 obtained from a metagenomic sequence of a methanogenic enrichment isolated from coal-seam formation water in Victoria, Australia.</title>
        <authorList>
            <person name="Greenfield P."/>
            <person name="Hendry P."/>
            <person name="Li D."/>
            <person name="Rosewarne C.P."/>
            <person name="Tran-Dinh N."/>
            <person name="Elbourne L.D.H."/>
            <person name="Paulsen I.T."/>
            <person name="Midgley D.J."/>
        </authorList>
    </citation>
    <scope>NUCLEOTIDE SEQUENCE [LARGE SCALE GENOMIC DNA]</scope>
    <source>
        <strain evidence="2">Maddingley MBC34</strain>
    </source>
</reference>
<comment type="caution">
    <text evidence="1">The sequence shown here is derived from an EMBL/GenBank/DDBJ whole genome shotgun (WGS) entry which is preliminary data.</text>
</comment>
<dbReference type="AlphaFoldDB" id="K6GF19"/>
<dbReference type="Proteomes" id="UP000006272">
    <property type="component" value="Unassembled WGS sequence"/>
</dbReference>
<evidence type="ECO:0000313" key="1">
    <source>
        <dbReference type="EMBL" id="EKO39684.1"/>
    </source>
</evidence>
<proteinExistence type="predicted"/>
<evidence type="ECO:0000313" key="2">
    <source>
        <dbReference type="Proteomes" id="UP000006272"/>
    </source>
</evidence>
<protein>
    <recommendedName>
        <fullName evidence="3">FeoB-associated Cys-rich membrane protein</fullName>
    </recommendedName>
</protein>
<dbReference type="PATRIC" id="fig|1206767.3.peg.1565"/>